<proteinExistence type="predicted"/>
<dbReference type="OrthoDB" id="1491023at2"/>
<evidence type="ECO:0000313" key="2">
    <source>
        <dbReference type="Proteomes" id="UP000192936"/>
    </source>
</evidence>
<accession>A0A1X7GJZ8</accession>
<evidence type="ECO:0008006" key="3">
    <source>
        <dbReference type="Google" id="ProtNLM"/>
    </source>
</evidence>
<gene>
    <name evidence="1" type="ORF">SAMN02982917_3953</name>
</gene>
<protein>
    <recommendedName>
        <fullName evidence="3">Alpha/beta hydrolase</fullName>
    </recommendedName>
</protein>
<dbReference type="Proteomes" id="UP000192936">
    <property type="component" value="Unassembled WGS sequence"/>
</dbReference>
<sequence>MTAFKILTRNGAADPGQEQLLSNLVAELQKPGAKLLLHLHGGLVDQASGEVVAERLSGNGPDSWQLGPDWTQVYVIWRTGAFETIKTNWTDLVHDDRLYQTILRKLIGFVARKLGVSAIMARGPGAVDIDDAEIHRRLTGQAGARPFDDLDRQLVPDRPPGARSTIMGEQTNGELAIDFQDELAADEAFQRVVADIDEAINVPSGARAPSVGADMSAGEAMLGRLDGTIRDQLQPPPAIEEAPRGIVSAGTFLLSHAGQVAIRCFKRFRSGRDHGLHATVVEEVCREFYGDLVGAKVWGMMVRDAADHFELGGLGSTLIGIIKAHSPDDLVIAGHSAGSIWAAQFLRAAKAAGLNKGVKLILLAPAIRIDVFAEMIDHAGSMIESCRMITMTDELERRDAVLGHDKGYIYPSSLLYIVSGMFEERSAKAYPDAPILGMQRYLNLSGLDSDEQGAAKRIANFFQGSDHGIISSPTPGVSMADSHGAFDDEPLTLATARALFLKSPL</sequence>
<dbReference type="InterPro" id="IPR029058">
    <property type="entry name" value="AB_hydrolase_fold"/>
</dbReference>
<dbReference type="AlphaFoldDB" id="A0A1X7GJZ8"/>
<organism evidence="1 2">
    <name type="scientific">Azospirillum oryzae</name>
    <dbReference type="NCBI Taxonomy" id="286727"/>
    <lineage>
        <taxon>Bacteria</taxon>
        <taxon>Pseudomonadati</taxon>
        <taxon>Pseudomonadota</taxon>
        <taxon>Alphaproteobacteria</taxon>
        <taxon>Rhodospirillales</taxon>
        <taxon>Azospirillaceae</taxon>
        <taxon>Azospirillum</taxon>
    </lineage>
</organism>
<dbReference type="EMBL" id="FXAK01000007">
    <property type="protein sequence ID" value="SMF70887.1"/>
    <property type="molecule type" value="Genomic_DNA"/>
</dbReference>
<dbReference type="STRING" id="286727.SAMN02982917_3953"/>
<dbReference type="SUPFAM" id="SSF53474">
    <property type="entry name" value="alpha/beta-Hydrolases"/>
    <property type="match status" value="1"/>
</dbReference>
<dbReference type="RefSeq" id="WP_085088605.1">
    <property type="nucleotide sequence ID" value="NZ_FXAK01000007.1"/>
</dbReference>
<reference evidence="1 2" key="1">
    <citation type="submission" date="2017-04" db="EMBL/GenBank/DDBJ databases">
        <authorList>
            <person name="Afonso C.L."/>
            <person name="Miller P.J."/>
            <person name="Scott M.A."/>
            <person name="Spackman E."/>
            <person name="Goraichik I."/>
            <person name="Dimitrov K.M."/>
            <person name="Suarez D.L."/>
            <person name="Swayne D.E."/>
        </authorList>
    </citation>
    <scope>NUCLEOTIDE SEQUENCE [LARGE SCALE GENOMIC DNA]</scope>
    <source>
        <strain evidence="1 2">A2P</strain>
    </source>
</reference>
<evidence type="ECO:0000313" key="1">
    <source>
        <dbReference type="EMBL" id="SMF70887.1"/>
    </source>
</evidence>
<name>A0A1X7GJZ8_9PROT</name>